<feature type="transmembrane region" description="Helical" evidence="7">
    <location>
        <begin position="6"/>
        <end position="23"/>
    </location>
</feature>
<evidence type="ECO:0000256" key="6">
    <source>
        <dbReference type="ARBA" id="ARBA00023136"/>
    </source>
</evidence>
<dbReference type="EMBL" id="JABXOR010000945">
    <property type="protein sequence ID" value="NVP01531.1"/>
    <property type="molecule type" value="Genomic_DNA"/>
</dbReference>
<dbReference type="Gene3D" id="1.20.1530.20">
    <property type="match status" value="1"/>
</dbReference>
<evidence type="ECO:0000256" key="2">
    <source>
        <dbReference type="ARBA" id="ARBA00022449"/>
    </source>
</evidence>
<feature type="non-terminal residue" evidence="9">
    <location>
        <position position="99"/>
    </location>
</feature>
<feature type="domain" description="Cation/H+ exchanger transmembrane" evidence="8">
    <location>
        <begin position="14"/>
        <end position="98"/>
    </location>
</feature>
<proteinExistence type="predicted"/>
<dbReference type="PANTHER" id="PTHR46157:SF4">
    <property type="entry name" value="K(+) EFFLUX ANTIPORTER 3, CHLOROPLASTIC"/>
    <property type="match status" value="1"/>
</dbReference>
<dbReference type="GO" id="GO:0015297">
    <property type="term" value="F:antiporter activity"/>
    <property type="evidence" value="ECO:0007669"/>
    <property type="project" value="UniProtKB-KW"/>
</dbReference>
<evidence type="ECO:0000259" key="8">
    <source>
        <dbReference type="Pfam" id="PF00999"/>
    </source>
</evidence>
<dbReference type="InterPro" id="IPR006153">
    <property type="entry name" value="Cation/H_exchanger_TM"/>
</dbReference>
<accession>A0A850R3D0</accession>
<evidence type="ECO:0000256" key="1">
    <source>
        <dbReference type="ARBA" id="ARBA00004141"/>
    </source>
</evidence>
<feature type="transmembrane region" description="Helical" evidence="7">
    <location>
        <begin position="30"/>
        <end position="48"/>
    </location>
</feature>
<sequence>MTGYFLQAFIYLFAAVIAVPIAKRLGLGSVLGYLIAGVVIGPVIGLVGSETTTIQHFAEFGVVMMLFLVGLELEPRMLWDMRHRLIGLGGLQVGLSTLV</sequence>
<evidence type="ECO:0000256" key="4">
    <source>
        <dbReference type="ARBA" id="ARBA00022989"/>
    </source>
</evidence>
<name>A0A850R3D0_PHODD</name>
<dbReference type="GO" id="GO:0005886">
    <property type="term" value="C:plasma membrane"/>
    <property type="evidence" value="ECO:0007669"/>
    <property type="project" value="TreeGrafter"/>
</dbReference>
<dbReference type="InterPro" id="IPR038770">
    <property type="entry name" value="Na+/solute_symporter_sf"/>
</dbReference>
<keyword evidence="2" id="KW-0813">Transport</keyword>
<keyword evidence="2" id="KW-0050">Antiport</keyword>
<comment type="subcellular location">
    <subcellularLocation>
        <location evidence="1">Membrane</location>
        <topology evidence="1">Multi-pass membrane protein</topology>
    </subcellularLocation>
</comment>
<dbReference type="AlphaFoldDB" id="A0A850R3D0"/>
<keyword evidence="3 7" id="KW-0812">Transmembrane</keyword>
<keyword evidence="6 7" id="KW-0472">Membrane</keyword>
<reference evidence="9 10" key="1">
    <citation type="submission" date="2020-06" db="EMBL/GenBank/DDBJ databases">
        <title>Photobacterium damselae subsp. damselae comparative genomics.</title>
        <authorList>
            <person name="Osorio C.R."/>
        </authorList>
    </citation>
    <scope>NUCLEOTIDE SEQUENCE [LARGE SCALE GENOMIC DNA]</scope>
    <source>
        <strain evidence="9 10">TW250/03</strain>
    </source>
</reference>
<organism evidence="9 10">
    <name type="scientific">Photobacterium damselae subsp. damselae</name>
    <name type="common">Listonella damsela</name>
    <dbReference type="NCBI Taxonomy" id="85581"/>
    <lineage>
        <taxon>Bacteria</taxon>
        <taxon>Pseudomonadati</taxon>
        <taxon>Pseudomonadota</taxon>
        <taxon>Gammaproteobacteria</taxon>
        <taxon>Vibrionales</taxon>
        <taxon>Vibrionaceae</taxon>
        <taxon>Photobacterium</taxon>
    </lineage>
</organism>
<evidence type="ECO:0000313" key="9">
    <source>
        <dbReference type="EMBL" id="NVP01531.1"/>
    </source>
</evidence>
<dbReference type="PANTHER" id="PTHR46157">
    <property type="entry name" value="K(+) EFFLUX ANTIPORTER 3, CHLOROPLASTIC"/>
    <property type="match status" value="1"/>
</dbReference>
<keyword evidence="5" id="KW-0406">Ion transport</keyword>
<evidence type="ECO:0000256" key="7">
    <source>
        <dbReference type="SAM" id="Phobius"/>
    </source>
</evidence>
<evidence type="ECO:0000313" key="10">
    <source>
        <dbReference type="Proteomes" id="UP000533429"/>
    </source>
</evidence>
<dbReference type="GO" id="GO:1902600">
    <property type="term" value="P:proton transmembrane transport"/>
    <property type="evidence" value="ECO:0007669"/>
    <property type="project" value="InterPro"/>
</dbReference>
<protein>
    <submittedName>
        <fullName evidence="9">Cation:proton antiporter</fullName>
    </submittedName>
</protein>
<feature type="transmembrane region" description="Helical" evidence="7">
    <location>
        <begin position="54"/>
        <end position="73"/>
    </location>
</feature>
<dbReference type="Proteomes" id="UP000533429">
    <property type="component" value="Unassembled WGS sequence"/>
</dbReference>
<evidence type="ECO:0000256" key="5">
    <source>
        <dbReference type="ARBA" id="ARBA00023065"/>
    </source>
</evidence>
<gene>
    <name evidence="9" type="ORF">HWA77_15055</name>
</gene>
<dbReference type="Pfam" id="PF00999">
    <property type="entry name" value="Na_H_Exchanger"/>
    <property type="match status" value="1"/>
</dbReference>
<comment type="caution">
    <text evidence="9">The sequence shown here is derived from an EMBL/GenBank/DDBJ whole genome shotgun (WGS) entry which is preliminary data.</text>
</comment>
<evidence type="ECO:0000256" key="3">
    <source>
        <dbReference type="ARBA" id="ARBA00022692"/>
    </source>
</evidence>
<keyword evidence="4 7" id="KW-1133">Transmembrane helix</keyword>